<dbReference type="Proteomes" id="UP000645828">
    <property type="component" value="Unassembled WGS sequence"/>
</dbReference>
<proteinExistence type="predicted"/>
<gene>
    <name evidence="1" type="ORF">NYPRO_LOCUS14762</name>
</gene>
<sequence>MLLWRSPCGHLLFPLTAHGLGMERSARTGLGAPGGVPPGSFDFLLLGMRIPFPTRLVQMSWSGFTEEAALLSESDLIQSRGTESLPGDCLIPVCMVDISTGTPNGMSQGATLCIGRGSSPSAQPSVSPLGSSSPPATQVPNLSSSLTVLSATLAVNPVVRSILKDRPRIWPPAPTLSAAAALPLPLPTRTWIIAVAFQVTALRACS</sequence>
<comment type="caution">
    <text evidence="1">The sequence shown here is derived from an EMBL/GenBank/DDBJ whole genome shotgun (WGS) entry which is preliminary data.</text>
</comment>
<evidence type="ECO:0000313" key="2">
    <source>
        <dbReference type="Proteomes" id="UP000645828"/>
    </source>
</evidence>
<organism evidence="1 2">
    <name type="scientific">Nyctereutes procyonoides</name>
    <name type="common">Raccoon dog</name>
    <name type="synonym">Canis procyonoides</name>
    <dbReference type="NCBI Taxonomy" id="34880"/>
    <lineage>
        <taxon>Eukaryota</taxon>
        <taxon>Metazoa</taxon>
        <taxon>Chordata</taxon>
        <taxon>Craniata</taxon>
        <taxon>Vertebrata</taxon>
        <taxon>Euteleostomi</taxon>
        <taxon>Mammalia</taxon>
        <taxon>Eutheria</taxon>
        <taxon>Laurasiatheria</taxon>
        <taxon>Carnivora</taxon>
        <taxon>Caniformia</taxon>
        <taxon>Canidae</taxon>
        <taxon>Nyctereutes</taxon>
    </lineage>
</organism>
<dbReference type="AlphaFoldDB" id="A0A811YZV5"/>
<keyword evidence="2" id="KW-1185">Reference proteome</keyword>
<accession>A0A811YZV5</accession>
<name>A0A811YZV5_NYCPR</name>
<dbReference type="EMBL" id="CAJHUB010000754">
    <property type="protein sequence ID" value="CAD7681970.1"/>
    <property type="molecule type" value="Genomic_DNA"/>
</dbReference>
<evidence type="ECO:0000313" key="1">
    <source>
        <dbReference type="EMBL" id="CAD7681970.1"/>
    </source>
</evidence>
<reference evidence="1" key="1">
    <citation type="submission" date="2020-12" db="EMBL/GenBank/DDBJ databases">
        <authorList>
            <consortium name="Molecular Ecology Group"/>
        </authorList>
    </citation>
    <scope>NUCLEOTIDE SEQUENCE</scope>
    <source>
        <strain evidence="1">TBG_1078</strain>
    </source>
</reference>
<protein>
    <submittedName>
        <fullName evidence="1">(raccoon dog) hypothetical protein</fullName>
    </submittedName>
</protein>